<proteinExistence type="predicted"/>
<comment type="caution">
    <text evidence="1">The sequence shown here is derived from an EMBL/GenBank/DDBJ whole genome shotgun (WGS) entry which is preliminary data.</text>
</comment>
<protein>
    <recommendedName>
        <fullName evidence="3">Sulfotransferase domain-containing protein</fullName>
    </recommendedName>
</protein>
<reference evidence="1" key="1">
    <citation type="journal article" date="2014" name="Int. J. Syst. Evol. Microbiol.">
        <title>Complete genome sequence of Corynebacterium casei LMG S-19264T (=DSM 44701T), isolated from a smear-ripened cheese.</title>
        <authorList>
            <consortium name="US DOE Joint Genome Institute (JGI-PGF)"/>
            <person name="Walter F."/>
            <person name="Albersmeier A."/>
            <person name="Kalinowski J."/>
            <person name="Ruckert C."/>
        </authorList>
    </citation>
    <scope>NUCLEOTIDE SEQUENCE</scope>
    <source>
        <strain evidence="1">KCTC 42590</strain>
    </source>
</reference>
<dbReference type="Proteomes" id="UP000630923">
    <property type="component" value="Unassembled WGS sequence"/>
</dbReference>
<accession>A0A919APS0</accession>
<evidence type="ECO:0008006" key="3">
    <source>
        <dbReference type="Google" id="ProtNLM"/>
    </source>
</evidence>
<evidence type="ECO:0000313" key="2">
    <source>
        <dbReference type="Proteomes" id="UP000630923"/>
    </source>
</evidence>
<dbReference type="InterPro" id="IPR027417">
    <property type="entry name" value="P-loop_NTPase"/>
</dbReference>
<name>A0A919APS0_9PROT</name>
<reference evidence="1" key="2">
    <citation type="submission" date="2020-09" db="EMBL/GenBank/DDBJ databases">
        <authorList>
            <person name="Sun Q."/>
            <person name="Kim S."/>
        </authorList>
    </citation>
    <scope>NUCLEOTIDE SEQUENCE</scope>
    <source>
        <strain evidence="1">KCTC 42590</strain>
    </source>
</reference>
<keyword evidence="2" id="KW-1185">Reference proteome</keyword>
<sequence>MPKSDDSLFKKLVFSFDCWKWPTLIKRFEDTDVLVMDQVLFDHLPLDADTLQARHVTPDAALSSLPEGIKRVFVFALHGEWAQVKALRSAYPEVSVYSMIYQLGPSCAQRPVKVPVYAHSKIKKRAPIVILSTPGSDVEFLARTMEANGLPYPKEYFGKALMNLVPAMDHFNAARYLDEVLAQSPGQRVSMIIQTDVWKLLQKQTSLSARRMQQWLKETNAKVIYFSRRDKMMQAAIHNLMARQPSRSPWDMIPKERKELKMRRKVNFHAANLVMHRMVTVEERLERFTSTLPHVKMISLEELVESPARVIEGIAQFIGQKPAKELKELDYGEHYRSIPNLESAALSYRRELIDRLGLHVNMSGSLVTKSDELIHKGKK</sequence>
<evidence type="ECO:0000313" key="1">
    <source>
        <dbReference type="EMBL" id="GHF18428.1"/>
    </source>
</evidence>
<dbReference type="Gene3D" id="3.40.50.300">
    <property type="entry name" value="P-loop containing nucleotide triphosphate hydrolases"/>
    <property type="match status" value="1"/>
</dbReference>
<dbReference type="EMBL" id="BNCI01000001">
    <property type="protein sequence ID" value="GHF18428.1"/>
    <property type="molecule type" value="Genomic_DNA"/>
</dbReference>
<gene>
    <name evidence="1" type="ORF">GCM10017044_11190</name>
</gene>
<organism evidence="1 2">
    <name type="scientific">Kordiimonas sediminis</name>
    <dbReference type="NCBI Taxonomy" id="1735581"/>
    <lineage>
        <taxon>Bacteria</taxon>
        <taxon>Pseudomonadati</taxon>
        <taxon>Pseudomonadota</taxon>
        <taxon>Alphaproteobacteria</taxon>
        <taxon>Kordiimonadales</taxon>
        <taxon>Kordiimonadaceae</taxon>
        <taxon>Kordiimonas</taxon>
    </lineage>
</organism>
<dbReference type="AlphaFoldDB" id="A0A919APS0"/>
<dbReference type="RefSeq" id="WP_191250664.1">
    <property type="nucleotide sequence ID" value="NZ_BNCI01000001.1"/>
</dbReference>